<dbReference type="Proteomes" id="UP000646749">
    <property type="component" value="Unassembled WGS sequence"/>
</dbReference>
<evidence type="ECO:0000313" key="1">
    <source>
        <dbReference type="EMBL" id="GIG85650.1"/>
    </source>
</evidence>
<dbReference type="EMBL" id="BONW01000001">
    <property type="protein sequence ID" value="GIG85650.1"/>
    <property type="molecule type" value="Genomic_DNA"/>
</dbReference>
<gene>
    <name evidence="1" type="ORF">Pen02_05860</name>
</gene>
<evidence type="ECO:0008006" key="3">
    <source>
        <dbReference type="Google" id="ProtNLM"/>
    </source>
</evidence>
<name>A0ABQ4DT75_9ACTN</name>
<evidence type="ECO:0000313" key="2">
    <source>
        <dbReference type="Proteomes" id="UP000646749"/>
    </source>
</evidence>
<sequence>MSRRTILLATALLAVLLLVMAGAWWVIRPGDEPTTAVCPYPVISNGVTSAVPNGDNRTTITAPSGGAVTVVESGFTQIADQSQVSIGAVVENNSSQVAYRTRVIFGAFDVDGDYALEEARRFNYFFEIPIIRPGERAMIGTYASVDAANFTRTGIWTTVVRASLHLIQTQWIPAADTGTFPAITARLNPEKPPVAEDGRVTVHLAANSDACRELGGRGMAMVFRDGVGAVVGGAFDGIRNTELCVAGDFTARALTFDSNPPKADLTRTEVDVYCDLTPSSYLPASPTQPVN</sequence>
<proteinExistence type="predicted"/>
<keyword evidence="2" id="KW-1185">Reference proteome</keyword>
<protein>
    <recommendedName>
        <fullName evidence="3">DUF4352 domain-containing protein</fullName>
    </recommendedName>
</protein>
<comment type="caution">
    <text evidence="1">The sequence shown here is derived from an EMBL/GenBank/DDBJ whole genome shotgun (WGS) entry which is preliminary data.</text>
</comment>
<dbReference type="RefSeq" id="WP_203864270.1">
    <property type="nucleotide sequence ID" value="NZ_BONW01000001.1"/>
</dbReference>
<reference evidence="1 2" key="1">
    <citation type="submission" date="2021-01" db="EMBL/GenBank/DDBJ databases">
        <title>Whole genome shotgun sequence of Plantactinospora endophytica NBRC 110450.</title>
        <authorList>
            <person name="Komaki H."/>
            <person name="Tamura T."/>
        </authorList>
    </citation>
    <scope>NUCLEOTIDE SEQUENCE [LARGE SCALE GENOMIC DNA]</scope>
    <source>
        <strain evidence="1 2">NBRC 110450</strain>
    </source>
</reference>
<organism evidence="1 2">
    <name type="scientific">Plantactinospora endophytica</name>
    <dbReference type="NCBI Taxonomy" id="673535"/>
    <lineage>
        <taxon>Bacteria</taxon>
        <taxon>Bacillati</taxon>
        <taxon>Actinomycetota</taxon>
        <taxon>Actinomycetes</taxon>
        <taxon>Micromonosporales</taxon>
        <taxon>Micromonosporaceae</taxon>
        <taxon>Plantactinospora</taxon>
    </lineage>
</organism>
<accession>A0ABQ4DT75</accession>